<dbReference type="PANTHER" id="PTHR23513">
    <property type="entry name" value="INTEGRAL MEMBRANE EFFLUX PROTEIN-RELATED"/>
    <property type="match status" value="1"/>
</dbReference>
<evidence type="ECO:0000256" key="6">
    <source>
        <dbReference type="SAM" id="Phobius"/>
    </source>
</evidence>
<dbReference type="Gene3D" id="1.20.1250.20">
    <property type="entry name" value="MFS general substrate transporter like domains"/>
    <property type="match status" value="1"/>
</dbReference>
<protein>
    <submittedName>
        <fullName evidence="7">MFS transporter</fullName>
    </submittedName>
</protein>
<feature type="transmembrane region" description="Helical" evidence="6">
    <location>
        <begin position="34"/>
        <end position="52"/>
    </location>
</feature>
<dbReference type="InterPro" id="IPR036259">
    <property type="entry name" value="MFS_trans_sf"/>
</dbReference>
<proteinExistence type="predicted"/>
<comment type="subcellular location">
    <subcellularLocation>
        <location evidence="1">Cell membrane</location>
        <topology evidence="1">Multi-pass membrane protein</topology>
    </subcellularLocation>
</comment>
<keyword evidence="3 6" id="KW-0812">Transmembrane</keyword>
<feature type="transmembrane region" description="Helical" evidence="6">
    <location>
        <begin position="232"/>
        <end position="255"/>
    </location>
</feature>
<dbReference type="Proteomes" id="UP001500618">
    <property type="component" value="Unassembled WGS sequence"/>
</dbReference>
<feature type="transmembrane region" description="Helical" evidence="6">
    <location>
        <begin position="374"/>
        <end position="394"/>
    </location>
</feature>
<evidence type="ECO:0000256" key="3">
    <source>
        <dbReference type="ARBA" id="ARBA00022692"/>
    </source>
</evidence>
<dbReference type="RefSeq" id="WP_163568864.1">
    <property type="nucleotide sequence ID" value="NZ_WOTO01000016.1"/>
</dbReference>
<evidence type="ECO:0000256" key="5">
    <source>
        <dbReference type="ARBA" id="ARBA00023136"/>
    </source>
</evidence>
<feature type="transmembrane region" description="Helical" evidence="6">
    <location>
        <begin position="400"/>
        <end position="422"/>
    </location>
</feature>
<dbReference type="EMBL" id="BAAANY010000008">
    <property type="protein sequence ID" value="GAA1673476.1"/>
    <property type="molecule type" value="Genomic_DNA"/>
</dbReference>
<feature type="transmembrane region" description="Helical" evidence="6">
    <location>
        <begin position="275"/>
        <end position="301"/>
    </location>
</feature>
<evidence type="ECO:0000256" key="2">
    <source>
        <dbReference type="ARBA" id="ARBA00022475"/>
    </source>
</evidence>
<feature type="transmembrane region" description="Helical" evidence="6">
    <location>
        <begin position="140"/>
        <end position="167"/>
    </location>
</feature>
<keyword evidence="8" id="KW-1185">Reference proteome</keyword>
<evidence type="ECO:0000256" key="4">
    <source>
        <dbReference type="ARBA" id="ARBA00022989"/>
    </source>
</evidence>
<keyword evidence="5 6" id="KW-0472">Membrane</keyword>
<reference evidence="7 8" key="1">
    <citation type="journal article" date="2019" name="Int. J. Syst. Evol. Microbiol.">
        <title>The Global Catalogue of Microorganisms (GCM) 10K type strain sequencing project: providing services to taxonomists for standard genome sequencing and annotation.</title>
        <authorList>
            <consortium name="The Broad Institute Genomics Platform"/>
            <consortium name="The Broad Institute Genome Sequencing Center for Infectious Disease"/>
            <person name="Wu L."/>
            <person name="Ma J."/>
        </authorList>
    </citation>
    <scope>NUCLEOTIDE SEQUENCE [LARGE SCALE GENOMIC DNA]</scope>
    <source>
        <strain evidence="7 8">JCM 14718</strain>
    </source>
</reference>
<feature type="transmembrane region" description="Helical" evidence="6">
    <location>
        <begin position="336"/>
        <end position="353"/>
    </location>
</feature>
<organism evidence="7 8">
    <name type="scientific">Fodinicola feengrottensis</name>
    <dbReference type="NCBI Taxonomy" id="435914"/>
    <lineage>
        <taxon>Bacteria</taxon>
        <taxon>Bacillati</taxon>
        <taxon>Actinomycetota</taxon>
        <taxon>Actinomycetes</taxon>
        <taxon>Mycobacteriales</taxon>
        <taxon>Fodinicola</taxon>
    </lineage>
</organism>
<evidence type="ECO:0000313" key="7">
    <source>
        <dbReference type="EMBL" id="GAA1673476.1"/>
    </source>
</evidence>
<evidence type="ECO:0000256" key="1">
    <source>
        <dbReference type="ARBA" id="ARBA00004651"/>
    </source>
</evidence>
<gene>
    <name evidence="7" type="ORF">GCM10009765_23510</name>
</gene>
<keyword evidence="4 6" id="KW-1133">Transmembrane helix</keyword>
<dbReference type="CDD" id="cd06173">
    <property type="entry name" value="MFS_MefA_like"/>
    <property type="match status" value="1"/>
</dbReference>
<name>A0ABN2GM09_9ACTN</name>
<feature type="transmembrane region" description="Helical" evidence="6">
    <location>
        <begin position="73"/>
        <end position="98"/>
    </location>
</feature>
<accession>A0ABN2GM09</accession>
<sequence length="434" mass="44046">MWAAEALSQAGDQLARVALSVLVYERTSSAGLTALAYGLTYLPTVLGGTLLGRLADVFPRRGVMVVSDIFRMAVAAAMAIPGMPFVWLCVLLIALTIAGGPARAAQLALLPAVLSGGSEHRRRRGSSAVDRRDDDQNEQLYVAGLAVRNITIQSAQVAGFAVGGLVIALIGPYWALVADAMTFLASALLVWWGVRPRPAPAAGRFRGKHAELQEREVSAQSSCAPGPKSSAWLSWVGAGAVAVWAVPGGAVLFGLKMLAGLYVLPEGLAAPYAAQLGGGSVVIGLLLAADPIGSVVGAWAYARWVPAAWKPQMTGWLAAGAGVPLIGLLARPGVVWSVALIAASGLLSTPYQMQATAMVTRAVPDGVRGQVSGLLSTALVAVQGLGIVVAGAVAQVTGTAATLGCAAVVGAGLGVAGALAWSRVAGAVAQPRTT</sequence>
<keyword evidence="2" id="KW-1003">Cell membrane</keyword>
<dbReference type="SUPFAM" id="SSF103473">
    <property type="entry name" value="MFS general substrate transporter"/>
    <property type="match status" value="1"/>
</dbReference>
<comment type="caution">
    <text evidence="7">The sequence shown here is derived from an EMBL/GenBank/DDBJ whole genome shotgun (WGS) entry which is preliminary data.</text>
</comment>
<dbReference type="PANTHER" id="PTHR23513:SF11">
    <property type="entry name" value="STAPHYLOFERRIN A TRANSPORTER"/>
    <property type="match status" value="1"/>
</dbReference>
<evidence type="ECO:0000313" key="8">
    <source>
        <dbReference type="Proteomes" id="UP001500618"/>
    </source>
</evidence>
<feature type="transmembrane region" description="Helical" evidence="6">
    <location>
        <begin position="313"/>
        <end position="330"/>
    </location>
</feature>